<dbReference type="HAMAP" id="MF_03193">
    <property type="entry name" value="COQ6_monooxygenase"/>
    <property type="match status" value="1"/>
</dbReference>
<evidence type="ECO:0000256" key="2">
    <source>
        <dbReference type="ARBA" id="ARBA00005349"/>
    </source>
</evidence>
<evidence type="ECO:0000256" key="11">
    <source>
        <dbReference type="HAMAP-Rule" id="MF_03193"/>
    </source>
</evidence>
<comment type="subcellular location">
    <subcellularLocation>
        <location evidence="11">Mitochondrion inner membrane</location>
        <topology evidence="11">Peripheral membrane protein</topology>
        <orientation evidence="11">Matrix side</orientation>
    </subcellularLocation>
</comment>
<dbReference type="SUPFAM" id="SSF51905">
    <property type="entry name" value="FAD/NAD(P)-binding domain"/>
    <property type="match status" value="1"/>
</dbReference>
<dbReference type="InterPro" id="IPR010971">
    <property type="entry name" value="UbiH/COQ6"/>
</dbReference>
<dbReference type="Proteomes" id="UP000194280">
    <property type="component" value="Unassembled WGS sequence"/>
</dbReference>
<dbReference type="InterPro" id="IPR036188">
    <property type="entry name" value="FAD/NAD-bd_sf"/>
</dbReference>
<comment type="catalytic activity">
    <reaction evidence="11">
        <text>a 4-hydroxy-3-(all-trans-polyprenyl)benzoate + 2 reduced [2Fe-2S]-[ferredoxin] + O2 + 2 H(+) = a 3,4-dihydroxy-5-(all-trans-polyprenyl)benzoate + 2 oxidized [2Fe-2S]-[ferredoxin] + H2O</text>
        <dbReference type="Rhea" id="RHEA:81195"/>
        <dbReference type="Rhea" id="RHEA-COMP:9514"/>
        <dbReference type="Rhea" id="RHEA-COMP:10000"/>
        <dbReference type="Rhea" id="RHEA-COMP:10001"/>
        <dbReference type="Rhea" id="RHEA-COMP:10930"/>
        <dbReference type="ChEBI" id="CHEBI:15377"/>
        <dbReference type="ChEBI" id="CHEBI:15378"/>
        <dbReference type="ChEBI" id="CHEBI:15379"/>
        <dbReference type="ChEBI" id="CHEBI:33737"/>
        <dbReference type="ChEBI" id="CHEBI:33738"/>
        <dbReference type="ChEBI" id="CHEBI:64694"/>
        <dbReference type="ChEBI" id="CHEBI:78396"/>
        <dbReference type="EC" id="1.14.15.45"/>
    </reaction>
</comment>
<keyword evidence="9 11" id="KW-0496">Mitochondrion</keyword>
<evidence type="ECO:0000256" key="6">
    <source>
        <dbReference type="ARBA" id="ARBA00022827"/>
    </source>
</evidence>
<dbReference type="GO" id="GO:0031314">
    <property type="term" value="C:extrinsic component of mitochondrial inner membrane"/>
    <property type="evidence" value="ECO:0007669"/>
    <property type="project" value="UniProtKB-UniRule"/>
</dbReference>
<evidence type="ECO:0000256" key="1">
    <source>
        <dbReference type="ARBA" id="ARBA00001974"/>
    </source>
</evidence>
<keyword evidence="5 11" id="KW-0999">Mitochondrion inner membrane</keyword>
<keyword evidence="6 11" id="KW-0274">FAD</keyword>
<keyword evidence="10 11" id="KW-0472">Membrane</keyword>
<sequence length="523" mass="55579">MASQSTLFKRLLALPPTLRRSFWSSTSTAKPTAPEHDLYDVVCVGGGPAGLSFLAALQAHPSTRGLKTALVDTQDLTTARTAGHAEAFSNRCSSLTPASLRFLKQIGAWEKVNAQRAQPYHAMDVWDGVSGSKIHFDPIDKQGGGILEAIGEMVPGSRLRASRRKYESSEETTSVATMCENGNLTAALLQRLHDAMTASNASSINLLDKTKVESINLGPETKTEQDPNLSQWPIVSTPSGSQLAARLLVGADGANSPVRQFADIASHGWDYGQHGVVATLSLSSSFEANDVRTAYQRFLPTGPIALLPLPGNAASLVWSTTPAHAARLKSLSPVDFVATVNAAFRLLPVDINYMLETMPAAGQASELEWRESSTQGSSTGLPASFPRVQDVQQGSVASFPLRMRHAKTYTGHRVALLGDAAHTIHPLAGQGLNLGLADAEALAKQIAWGVEHGVDIGTNWCLDQYNADRWAANNAMLGVVDKLKKVYSAESGPVVWGRSLGVDVLDRLGAVKGAVMGAASGEK</sequence>
<dbReference type="PANTHER" id="PTHR43876:SF7">
    <property type="entry name" value="UBIQUINONE BIOSYNTHESIS MONOOXYGENASE COQ6, MITOCHONDRIAL"/>
    <property type="match status" value="1"/>
</dbReference>
<evidence type="ECO:0000256" key="9">
    <source>
        <dbReference type="ARBA" id="ARBA00023128"/>
    </source>
</evidence>
<comment type="subunit">
    <text evidence="11">Component of a multi-subunit COQ enzyme complex, composed of at least COQ3, COQ4, COQ5, COQ6, COQ7 and COQ9.</text>
</comment>
<dbReference type="EMBL" id="MUNK01000067">
    <property type="protein sequence ID" value="OTA33947.1"/>
    <property type="molecule type" value="Genomic_DNA"/>
</dbReference>
<comment type="caution">
    <text evidence="13">The sequence shown here is derived from an EMBL/GenBank/DDBJ whole genome shotgun (WGS) entry which is preliminary data.</text>
</comment>
<dbReference type="GO" id="GO:0016712">
    <property type="term" value="F:oxidoreductase activity, acting on paired donors, with incorporation or reduction of molecular oxygen, reduced flavin or flavoprotein as one donor, and incorporation of one atom of oxygen"/>
    <property type="evidence" value="ECO:0007669"/>
    <property type="project" value="UniProtKB-UniRule"/>
</dbReference>
<keyword evidence="14" id="KW-1185">Reference proteome</keyword>
<accession>A0A1Z5TD19</accession>
<dbReference type="NCBIfam" id="TIGR01988">
    <property type="entry name" value="Ubi-OHases"/>
    <property type="match status" value="1"/>
</dbReference>
<dbReference type="PRINTS" id="PR00420">
    <property type="entry name" value="RNGMNOXGNASE"/>
</dbReference>
<evidence type="ECO:0000256" key="4">
    <source>
        <dbReference type="ARBA" id="ARBA00022688"/>
    </source>
</evidence>
<dbReference type="VEuPathDB" id="FungiDB:BTJ68_07528"/>
<comment type="pathway">
    <text evidence="11">Cofactor biosynthesis; ubiquinone biosynthesis.</text>
</comment>
<dbReference type="AlphaFoldDB" id="A0A1Z5TD19"/>
<dbReference type="InterPro" id="IPR051205">
    <property type="entry name" value="UbiH/COQ6_monooxygenase"/>
</dbReference>
<gene>
    <name evidence="11" type="primary">COQ6</name>
    <name evidence="13" type="ORF">BTJ68_07528</name>
</gene>
<name>A0A1Z5TD19_HORWE</name>
<evidence type="ECO:0000256" key="10">
    <source>
        <dbReference type="ARBA" id="ARBA00023136"/>
    </source>
</evidence>
<keyword evidence="4 11" id="KW-0831">Ubiquinone biosynthesis</keyword>
<proteinExistence type="inferred from homology"/>
<comment type="catalytic activity">
    <reaction evidence="11">
        <text>a 2-methoxy-6-(all-trans-polyprenyl)phenol + 2 reduced [2Fe-2S]-[ferredoxin] + O2 + 2 H(+) = a 2-methoxy-6-(all-trans-polyprenyl)benzene-1,4-diol + 2 oxidized [2Fe-2S]-[ferredoxin] + H2O</text>
        <dbReference type="Rhea" id="RHEA:81183"/>
        <dbReference type="Rhea" id="RHEA-COMP:9551"/>
        <dbReference type="Rhea" id="RHEA-COMP:10000"/>
        <dbReference type="Rhea" id="RHEA-COMP:10001"/>
        <dbReference type="Rhea" id="RHEA-COMP:10858"/>
        <dbReference type="ChEBI" id="CHEBI:15377"/>
        <dbReference type="ChEBI" id="CHEBI:15378"/>
        <dbReference type="ChEBI" id="CHEBI:15379"/>
        <dbReference type="ChEBI" id="CHEBI:33737"/>
        <dbReference type="ChEBI" id="CHEBI:33738"/>
        <dbReference type="ChEBI" id="CHEBI:62731"/>
        <dbReference type="ChEBI" id="CHEBI:84166"/>
        <dbReference type="EC" id="1.14.15.46"/>
    </reaction>
</comment>
<evidence type="ECO:0000313" key="14">
    <source>
        <dbReference type="Proteomes" id="UP000194280"/>
    </source>
</evidence>
<comment type="cofactor">
    <cofactor evidence="1 11">
        <name>FAD</name>
        <dbReference type="ChEBI" id="CHEBI:57692"/>
    </cofactor>
</comment>
<dbReference type="EC" id="1.14.15.46" evidence="11"/>
<keyword evidence="7 11" id="KW-0560">Oxidoreductase</keyword>
<comment type="similarity">
    <text evidence="2 11">Belongs to the UbiH/COQ6 family.</text>
</comment>
<evidence type="ECO:0000313" key="13">
    <source>
        <dbReference type="EMBL" id="OTA33947.1"/>
    </source>
</evidence>
<evidence type="ECO:0000259" key="12">
    <source>
        <dbReference type="Pfam" id="PF01494"/>
    </source>
</evidence>
<dbReference type="GO" id="GO:0120538">
    <property type="term" value="F:2-methoxy-6-polyprenolphenol 4-hydroxylase activity"/>
    <property type="evidence" value="ECO:0007669"/>
    <property type="project" value="UniProtKB-EC"/>
</dbReference>
<dbReference type="EC" id="1.14.15.45" evidence="11"/>
<organism evidence="13 14">
    <name type="scientific">Hortaea werneckii EXF-2000</name>
    <dbReference type="NCBI Taxonomy" id="1157616"/>
    <lineage>
        <taxon>Eukaryota</taxon>
        <taxon>Fungi</taxon>
        <taxon>Dikarya</taxon>
        <taxon>Ascomycota</taxon>
        <taxon>Pezizomycotina</taxon>
        <taxon>Dothideomycetes</taxon>
        <taxon>Dothideomycetidae</taxon>
        <taxon>Mycosphaerellales</taxon>
        <taxon>Teratosphaeriaceae</taxon>
        <taxon>Hortaea</taxon>
    </lineage>
</organism>
<dbReference type="InterPro" id="IPR002938">
    <property type="entry name" value="FAD-bd"/>
</dbReference>
<evidence type="ECO:0000256" key="3">
    <source>
        <dbReference type="ARBA" id="ARBA00022630"/>
    </source>
</evidence>
<dbReference type="InParanoid" id="A0A1Z5TD19"/>
<dbReference type="PROSITE" id="PS01304">
    <property type="entry name" value="UBIH"/>
    <property type="match status" value="1"/>
</dbReference>
<dbReference type="GO" id="GO:0106364">
    <property type="term" value="F:4-hydroxy-3-all-trans-polyprenylbenzoate oxygenase activity"/>
    <property type="evidence" value="ECO:0007669"/>
    <property type="project" value="UniProtKB-EC"/>
</dbReference>
<dbReference type="FunCoup" id="A0A1Z5TD19">
    <property type="interactions" value="733"/>
</dbReference>
<comment type="function">
    <text evidence="11">FAD-dependent monooxygenase required for two non-consecutive steps during ubiquinone biosynthesis. Required for the C5-ring hydroxylation during ubiquinone biosynthesis by catalyzing the hydroxylation of 4-hydroxy-3-(all-trans-polyprenyl)benzoic acid to 3,4-dihydroxy-5-(all-trans-polyprenyl)benzoic acid. Also acts downstream of coq4, for the C1-hydroxylation during ubiquinone biosynthesis by catalyzing the hydroxylation of 2-methoxy-6-(all-trans-polyprenyl)phenol to 2-methoxy-6-(all-trans-polyprenyl)benzene-1,4-diol. The electrons required for the hydroxylation reaction are funneled indirectly to coq6 from NADPH via a ferredoxin/ferredoxin reductase system.</text>
</comment>
<dbReference type="FunFam" id="3.50.50.60:FF:000245">
    <property type="entry name" value="Ubiquinone biosynthesis monooxygenase COQ6, mitochondrial"/>
    <property type="match status" value="1"/>
</dbReference>
<evidence type="ECO:0000256" key="5">
    <source>
        <dbReference type="ARBA" id="ARBA00022792"/>
    </source>
</evidence>
<dbReference type="InterPro" id="IPR000689">
    <property type="entry name" value="UbQ_mOase_COQ6"/>
</dbReference>
<keyword evidence="3 11" id="KW-0285">Flavoprotein</keyword>
<evidence type="ECO:0000256" key="8">
    <source>
        <dbReference type="ARBA" id="ARBA00023033"/>
    </source>
</evidence>
<dbReference type="InterPro" id="IPR018168">
    <property type="entry name" value="Ubi_Hdrlase_CS"/>
</dbReference>
<feature type="domain" description="FAD-binding" evidence="12">
    <location>
        <begin position="39"/>
        <end position="476"/>
    </location>
</feature>
<dbReference type="FunFam" id="3.50.50.60:FF:000021">
    <property type="entry name" value="Ubiquinone biosynthesis monooxygenase COQ6"/>
    <property type="match status" value="1"/>
</dbReference>
<dbReference type="Gene3D" id="3.50.50.60">
    <property type="entry name" value="FAD/NAD(P)-binding domain"/>
    <property type="match status" value="2"/>
</dbReference>
<dbReference type="PANTHER" id="PTHR43876">
    <property type="entry name" value="UBIQUINONE BIOSYNTHESIS MONOOXYGENASE COQ6, MITOCHONDRIAL"/>
    <property type="match status" value="1"/>
</dbReference>
<dbReference type="Pfam" id="PF01494">
    <property type="entry name" value="FAD_binding_3"/>
    <property type="match status" value="1"/>
</dbReference>
<dbReference type="STRING" id="1157616.A0A1Z5TD19"/>
<dbReference type="UniPathway" id="UPA00232"/>
<keyword evidence="8 11" id="KW-0503">Monooxygenase</keyword>
<reference evidence="13 14" key="1">
    <citation type="submission" date="2017-01" db="EMBL/GenBank/DDBJ databases">
        <title>The recent genome duplication of the halophilic yeast Hortaea werneckii: insights from long-read sequencing.</title>
        <authorList>
            <person name="Sinha S."/>
            <person name="Flibotte S."/>
            <person name="Neira M."/>
            <person name="Lenassi M."/>
            <person name="Gostincar C."/>
            <person name="Stajich J.E."/>
            <person name="Nislow C.E."/>
        </authorList>
    </citation>
    <scope>NUCLEOTIDE SEQUENCE [LARGE SCALE GENOMIC DNA]</scope>
    <source>
        <strain evidence="13 14">EXF-2000</strain>
    </source>
</reference>
<protein>
    <recommendedName>
        <fullName evidence="11">Ubiquinone biosynthesis monooxygenase COQ6, mitochondrial</fullName>
        <ecNumber evidence="11">1.14.15.45</ecNumber>
    </recommendedName>
    <alternativeName>
        <fullName evidence="11">2-methoxy-6-polyprenolphenol 4-hydroxylase</fullName>
        <ecNumber evidence="11">1.14.15.46</ecNumber>
    </alternativeName>
</protein>
<dbReference type="GO" id="GO:0071949">
    <property type="term" value="F:FAD binding"/>
    <property type="evidence" value="ECO:0007669"/>
    <property type="project" value="InterPro"/>
</dbReference>
<dbReference type="OrthoDB" id="683240at2759"/>
<evidence type="ECO:0000256" key="7">
    <source>
        <dbReference type="ARBA" id="ARBA00023002"/>
    </source>
</evidence>